<feature type="compositionally biased region" description="Acidic residues" evidence="1">
    <location>
        <begin position="1"/>
        <end position="13"/>
    </location>
</feature>
<dbReference type="AlphaFoldDB" id="A0A0D1JZ19"/>
<accession>A0A0D1JZ19</accession>
<proteinExistence type="predicted"/>
<protein>
    <submittedName>
        <fullName evidence="2">Uncharacterized protein</fullName>
    </submittedName>
</protein>
<evidence type="ECO:0000313" key="3">
    <source>
        <dbReference type="Proteomes" id="UP000032221"/>
    </source>
</evidence>
<evidence type="ECO:0000313" key="2">
    <source>
        <dbReference type="EMBL" id="KIU17899.1"/>
    </source>
</evidence>
<gene>
    <name evidence="2" type="ORF">TL10_06490</name>
</gene>
<feature type="compositionally biased region" description="Polar residues" evidence="1">
    <location>
        <begin position="49"/>
        <end position="65"/>
    </location>
</feature>
<dbReference type="OrthoDB" id="4747530at2"/>
<dbReference type="Proteomes" id="UP000032221">
    <property type="component" value="Unassembled WGS sequence"/>
</dbReference>
<dbReference type="STRING" id="280871.TL10_06490"/>
<dbReference type="RefSeq" id="WP_043984970.1">
    <property type="nucleotide sequence ID" value="NZ_JXST01000006.1"/>
</dbReference>
<evidence type="ECO:0000256" key="1">
    <source>
        <dbReference type="SAM" id="MobiDB-lite"/>
    </source>
</evidence>
<dbReference type="PATRIC" id="fig|280871.6.peg.1336"/>
<sequence>MPDRYGEDDDPVLDFDSHRRARDTAAAREAAQRQRERLGETRAVHAPMTNDQANAARQHQRTVTEQAEKRRNASRIANCPLCNNEGYRGNQVCDHIDHTETNTRGMAKCHEVLAQIAAKKGTTR</sequence>
<organism evidence="2 3">
    <name type="scientific">Mycolicibacterium llatzerense</name>
    <dbReference type="NCBI Taxonomy" id="280871"/>
    <lineage>
        <taxon>Bacteria</taxon>
        <taxon>Bacillati</taxon>
        <taxon>Actinomycetota</taxon>
        <taxon>Actinomycetes</taxon>
        <taxon>Mycobacteriales</taxon>
        <taxon>Mycobacteriaceae</taxon>
        <taxon>Mycolicibacterium</taxon>
    </lineage>
</organism>
<dbReference type="EMBL" id="JXST01000006">
    <property type="protein sequence ID" value="KIU17899.1"/>
    <property type="molecule type" value="Genomic_DNA"/>
</dbReference>
<keyword evidence="3" id="KW-1185">Reference proteome</keyword>
<name>A0A0D1JZ19_9MYCO</name>
<comment type="caution">
    <text evidence="2">The sequence shown here is derived from an EMBL/GenBank/DDBJ whole genome shotgun (WGS) entry which is preliminary data.</text>
</comment>
<reference evidence="2 3" key="1">
    <citation type="submission" date="2015-01" db="EMBL/GenBank/DDBJ databases">
        <title>Genome sequence of Mycobacterium llatzerense and Mycobacterium immunogenum recovered from brain abscess.</title>
        <authorList>
            <person name="Greninger A.L."/>
            <person name="Langelier C."/>
            <person name="Cunningham G."/>
            <person name="Chiu C.Y."/>
            <person name="Miller S."/>
        </authorList>
    </citation>
    <scope>NUCLEOTIDE SEQUENCE [LARGE SCALE GENOMIC DNA]</scope>
    <source>
        <strain evidence="2 3">CLUC14</strain>
    </source>
</reference>
<feature type="compositionally biased region" description="Basic and acidic residues" evidence="1">
    <location>
        <begin position="15"/>
        <end position="43"/>
    </location>
</feature>
<feature type="region of interest" description="Disordered" evidence="1">
    <location>
        <begin position="1"/>
        <end position="73"/>
    </location>
</feature>